<dbReference type="EMBL" id="QGKY02001925">
    <property type="protein sequence ID" value="KAF2547683.1"/>
    <property type="molecule type" value="Genomic_DNA"/>
</dbReference>
<evidence type="ECO:0000256" key="1">
    <source>
        <dbReference type="SAM" id="MobiDB-lite"/>
    </source>
</evidence>
<organism evidence="2">
    <name type="scientific">Brassica cretica</name>
    <name type="common">Mustard</name>
    <dbReference type="NCBI Taxonomy" id="69181"/>
    <lineage>
        <taxon>Eukaryota</taxon>
        <taxon>Viridiplantae</taxon>
        <taxon>Streptophyta</taxon>
        <taxon>Embryophyta</taxon>
        <taxon>Tracheophyta</taxon>
        <taxon>Spermatophyta</taxon>
        <taxon>Magnoliopsida</taxon>
        <taxon>eudicotyledons</taxon>
        <taxon>Gunneridae</taxon>
        <taxon>Pentapetalae</taxon>
        <taxon>rosids</taxon>
        <taxon>malvids</taxon>
        <taxon>Brassicales</taxon>
        <taxon>Brassicaceae</taxon>
        <taxon>Brassiceae</taxon>
        <taxon>Brassica</taxon>
    </lineage>
</organism>
<evidence type="ECO:0000313" key="2">
    <source>
        <dbReference type="EMBL" id="KAF2547683.1"/>
    </source>
</evidence>
<protein>
    <recommendedName>
        <fullName evidence="3">Endonuclease/exonuclease/phosphatase domain-containing protein</fullName>
    </recommendedName>
</protein>
<sequence>MSRVRGVSTVRQQQQQQRISTDTSHTSYLNCPSNNSKHYYFLLWQSSVFRFQLTTLAFCTLWQVSIQTSSTCDSFGSSYPRIDQTTDMQESPCSTIESATVTQEVRKALGTNHIDTSEKKMNPYDDDAQGSEFCQEIVIKNKRAGFIYRMGFCFRAREAEKRMWPENYNLSDHACLTVQFSPVKVLCS</sequence>
<reference evidence="2" key="1">
    <citation type="submission" date="2019-12" db="EMBL/GenBank/DDBJ databases">
        <title>Genome sequencing and annotation of Brassica cretica.</title>
        <authorList>
            <person name="Studholme D.J."/>
            <person name="Sarris P.F."/>
        </authorList>
    </citation>
    <scope>NUCLEOTIDE SEQUENCE</scope>
    <source>
        <strain evidence="2">PFS-102/07</strain>
        <tissue evidence="2">Leaf</tissue>
    </source>
</reference>
<dbReference type="AlphaFoldDB" id="A0A8S9GPB4"/>
<feature type="region of interest" description="Disordered" evidence="1">
    <location>
        <begin position="1"/>
        <end position="27"/>
    </location>
</feature>
<name>A0A8S9GPB4_BRACR</name>
<proteinExistence type="predicted"/>
<evidence type="ECO:0008006" key="3">
    <source>
        <dbReference type="Google" id="ProtNLM"/>
    </source>
</evidence>
<comment type="caution">
    <text evidence="2">The sequence shown here is derived from an EMBL/GenBank/DDBJ whole genome shotgun (WGS) entry which is preliminary data.</text>
</comment>
<accession>A0A8S9GPB4</accession>
<gene>
    <name evidence="2" type="ORF">F2Q70_00019174</name>
</gene>
<feature type="compositionally biased region" description="Polar residues" evidence="1">
    <location>
        <begin position="18"/>
        <end position="27"/>
    </location>
</feature>